<feature type="transmembrane region" description="Helical" evidence="1">
    <location>
        <begin position="6"/>
        <end position="24"/>
    </location>
</feature>
<reference evidence="2" key="1">
    <citation type="submission" date="2018-05" db="EMBL/GenBank/DDBJ databases">
        <authorList>
            <person name="Lanie J.A."/>
            <person name="Ng W.-L."/>
            <person name="Kazmierczak K.M."/>
            <person name="Andrzejewski T.M."/>
            <person name="Davidsen T.M."/>
            <person name="Wayne K.J."/>
            <person name="Tettelin H."/>
            <person name="Glass J.I."/>
            <person name="Rusch D."/>
            <person name="Podicherti R."/>
            <person name="Tsui H.-C.T."/>
            <person name="Winkler M.E."/>
        </authorList>
    </citation>
    <scope>NUCLEOTIDE SEQUENCE</scope>
</reference>
<evidence type="ECO:0000256" key="1">
    <source>
        <dbReference type="SAM" id="Phobius"/>
    </source>
</evidence>
<proteinExistence type="predicted"/>
<keyword evidence="1" id="KW-0472">Membrane</keyword>
<dbReference type="AlphaFoldDB" id="A0A382K608"/>
<gene>
    <name evidence="2" type="ORF">METZ01_LOCUS272764</name>
</gene>
<organism evidence="2">
    <name type="scientific">marine metagenome</name>
    <dbReference type="NCBI Taxonomy" id="408172"/>
    <lineage>
        <taxon>unclassified sequences</taxon>
        <taxon>metagenomes</taxon>
        <taxon>ecological metagenomes</taxon>
    </lineage>
</organism>
<protein>
    <submittedName>
        <fullName evidence="2">Uncharacterized protein</fullName>
    </submittedName>
</protein>
<evidence type="ECO:0000313" key="2">
    <source>
        <dbReference type="EMBL" id="SVC19910.1"/>
    </source>
</evidence>
<sequence length="143" mass="16315">VGILGALFDSLSFFITIFIIQRALEAENNKIYIAHLSIDLLIAILATFWVIFVFVVSGWIISFIETLNQPIEIIEHYDHETNIYQRAEGYTDKVNDAIQNPTQNVRNIYFGIIMGLSAIIPTLIHLSMFCKSIVTQLRIVNLK</sequence>
<feature type="non-terminal residue" evidence="2">
    <location>
        <position position="1"/>
    </location>
</feature>
<keyword evidence="1" id="KW-0812">Transmembrane</keyword>
<accession>A0A382K608</accession>
<dbReference type="EMBL" id="UINC01078641">
    <property type="protein sequence ID" value="SVC19910.1"/>
    <property type="molecule type" value="Genomic_DNA"/>
</dbReference>
<feature type="transmembrane region" description="Helical" evidence="1">
    <location>
        <begin position="36"/>
        <end position="61"/>
    </location>
</feature>
<name>A0A382K608_9ZZZZ</name>
<feature type="transmembrane region" description="Helical" evidence="1">
    <location>
        <begin position="108"/>
        <end position="129"/>
    </location>
</feature>
<keyword evidence="1" id="KW-1133">Transmembrane helix</keyword>